<dbReference type="OrthoDB" id="9815825at2"/>
<dbReference type="SUPFAM" id="SSF55347">
    <property type="entry name" value="Glyceraldehyde-3-phosphate dehydrogenase-like, C-terminal domain"/>
    <property type="match status" value="1"/>
</dbReference>
<dbReference type="RefSeq" id="WP_112259962.1">
    <property type="nucleotide sequence ID" value="NZ_QMIG01000027.1"/>
</dbReference>
<dbReference type="SUPFAM" id="SSF51735">
    <property type="entry name" value="NAD(P)-binding Rossmann-fold domains"/>
    <property type="match status" value="1"/>
</dbReference>
<reference evidence="3 4" key="1">
    <citation type="submission" date="2018-06" db="EMBL/GenBank/DDBJ databases">
        <title>Phytoactinopolyspora halophila sp. nov., a novel halophilic actinomycete isolated from a saline soil in China.</title>
        <authorList>
            <person name="Tang S.-K."/>
        </authorList>
    </citation>
    <scope>NUCLEOTIDE SEQUENCE [LARGE SCALE GENOMIC DNA]</scope>
    <source>
        <strain evidence="3 4">YIM 96934</strain>
    </source>
</reference>
<name>A0A329QG23_9ACTN</name>
<dbReference type="EMBL" id="QMIG01000027">
    <property type="protein sequence ID" value="RAW10282.1"/>
    <property type="molecule type" value="Genomic_DNA"/>
</dbReference>
<dbReference type="Gene3D" id="3.40.50.720">
    <property type="entry name" value="NAD(P)-binding Rossmann-like Domain"/>
    <property type="match status" value="1"/>
</dbReference>
<evidence type="ECO:0000313" key="3">
    <source>
        <dbReference type="EMBL" id="RAW10282.1"/>
    </source>
</evidence>
<dbReference type="InterPro" id="IPR036291">
    <property type="entry name" value="NAD(P)-bd_dom_sf"/>
</dbReference>
<organism evidence="3 4">
    <name type="scientific">Phytoactinopolyspora halophila</name>
    <dbReference type="NCBI Taxonomy" id="1981511"/>
    <lineage>
        <taxon>Bacteria</taxon>
        <taxon>Bacillati</taxon>
        <taxon>Actinomycetota</taxon>
        <taxon>Actinomycetes</taxon>
        <taxon>Jiangellales</taxon>
        <taxon>Jiangellaceae</taxon>
        <taxon>Phytoactinopolyspora</taxon>
    </lineage>
</organism>
<feature type="domain" description="GFO/IDH/MocA-like oxidoreductase" evidence="2">
    <location>
        <begin position="145"/>
        <end position="250"/>
    </location>
</feature>
<proteinExistence type="predicted"/>
<dbReference type="InterPro" id="IPR000683">
    <property type="entry name" value="Gfo/Idh/MocA-like_OxRdtase_N"/>
</dbReference>
<protein>
    <submittedName>
        <fullName evidence="3">Gfo/Idh/MocA family oxidoreductase</fullName>
    </submittedName>
</protein>
<dbReference type="Pfam" id="PF01408">
    <property type="entry name" value="GFO_IDH_MocA"/>
    <property type="match status" value="1"/>
</dbReference>
<dbReference type="GO" id="GO:0000166">
    <property type="term" value="F:nucleotide binding"/>
    <property type="evidence" value="ECO:0007669"/>
    <property type="project" value="InterPro"/>
</dbReference>
<keyword evidence="4" id="KW-1185">Reference proteome</keyword>
<evidence type="ECO:0000259" key="2">
    <source>
        <dbReference type="Pfam" id="PF22725"/>
    </source>
</evidence>
<dbReference type="PANTHER" id="PTHR43249">
    <property type="entry name" value="UDP-N-ACETYL-2-AMINO-2-DEOXY-D-GLUCURONATE OXIDASE"/>
    <property type="match status" value="1"/>
</dbReference>
<gene>
    <name evidence="3" type="ORF">DPM12_19145</name>
</gene>
<evidence type="ECO:0000313" key="4">
    <source>
        <dbReference type="Proteomes" id="UP000250462"/>
    </source>
</evidence>
<feature type="domain" description="Gfo/Idh/MocA-like oxidoreductase N-terminal" evidence="1">
    <location>
        <begin position="14"/>
        <end position="121"/>
    </location>
</feature>
<dbReference type="Pfam" id="PF22725">
    <property type="entry name" value="GFO_IDH_MocA_C3"/>
    <property type="match status" value="1"/>
</dbReference>
<dbReference type="InterPro" id="IPR052515">
    <property type="entry name" value="Gfo/Idh/MocA_Oxidoreductase"/>
</dbReference>
<dbReference type="PANTHER" id="PTHR43249:SF1">
    <property type="entry name" value="D-GLUCOSIDE 3-DEHYDROGENASE"/>
    <property type="match status" value="1"/>
</dbReference>
<evidence type="ECO:0000259" key="1">
    <source>
        <dbReference type="Pfam" id="PF01408"/>
    </source>
</evidence>
<sequence length="379" mass="40284">MSTTSGAAGAAYDVAIVGTGGIAAIHARDLAELGERARIVTAVDTDAGRLDDFSRRWSVPRTYAALESMLEFERPDVVVLCTPPGLHTGQALTCLEHGVTVLCEKPPALSLAEMDTIIGAERADAGDGRFATVFQHRFGSGAESLRRLVGDPRLGPPMTAVCHTLWYRPDDYFAAPWRGVWGVEGGGPTMGHGIHQMDLLLSVLGPWRDVSAVAARRARPTDTEDFSAALVTFDSGVVATVVNSLLSPRETSYLRFDFAHATVELEHLYGYDDASWRVSAAPEHEDTVAAAWAEGPKGRGSGHAAQYTALFDALDAGAPPPVTTADARDTMELVAAIYASSFTGQTVRRGDLGPGSPFYDRMNGDGAPWAAAKETEVPA</sequence>
<dbReference type="Proteomes" id="UP000250462">
    <property type="component" value="Unassembled WGS sequence"/>
</dbReference>
<accession>A0A329QG23</accession>
<dbReference type="InterPro" id="IPR055170">
    <property type="entry name" value="GFO_IDH_MocA-like_dom"/>
</dbReference>
<dbReference type="AlphaFoldDB" id="A0A329QG23"/>
<comment type="caution">
    <text evidence="3">The sequence shown here is derived from an EMBL/GenBank/DDBJ whole genome shotgun (WGS) entry which is preliminary data.</text>
</comment>
<dbReference type="Gene3D" id="3.30.360.10">
    <property type="entry name" value="Dihydrodipicolinate Reductase, domain 2"/>
    <property type="match status" value="1"/>
</dbReference>